<dbReference type="Proteomes" id="UP000264605">
    <property type="component" value="Chromosome"/>
</dbReference>
<dbReference type="AlphaFoldDB" id="A0AAD0S3W3"/>
<dbReference type="PANTHER" id="PTHR30336">
    <property type="entry name" value="INNER MEMBRANE PROTEIN, PROBABLE PERMEASE"/>
    <property type="match status" value="1"/>
</dbReference>
<dbReference type="CDD" id="cd06259">
    <property type="entry name" value="YdcF-like"/>
    <property type="match status" value="1"/>
</dbReference>
<dbReference type="InterPro" id="IPR051599">
    <property type="entry name" value="Cell_Envelope_Assoc"/>
</dbReference>
<dbReference type="Pfam" id="PF02698">
    <property type="entry name" value="DUF218"/>
    <property type="match status" value="1"/>
</dbReference>
<dbReference type="EMBL" id="CP032090">
    <property type="protein sequence ID" value="AXV65681.1"/>
    <property type="molecule type" value="Genomic_DNA"/>
</dbReference>
<dbReference type="InterPro" id="IPR014729">
    <property type="entry name" value="Rossmann-like_a/b/a_fold"/>
</dbReference>
<protein>
    <submittedName>
        <fullName evidence="2">YdcF family protein</fullName>
    </submittedName>
</protein>
<dbReference type="InterPro" id="IPR003848">
    <property type="entry name" value="DUF218"/>
</dbReference>
<proteinExistence type="predicted"/>
<gene>
    <name evidence="2" type="ORF">D0907_10615</name>
</gene>
<reference evidence="2 3" key="1">
    <citation type="submission" date="2018-08" db="EMBL/GenBank/DDBJ databases">
        <title>Draft genome sequence of Pseudoalteromonas donghaensis HJ51.</title>
        <authorList>
            <person name="Oh J."/>
            <person name="Roh D."/>
        </authorList>
    </citation>
    <scope>NUCLEOTIDE SEQUENCE [LARGE SCALE GENOMIC DNA]</scope>
    <source>
        <strain evidence="2 3">HJ51</strain>
    </source>
</reference>
<feature type="domain" description="DUF218" evidence="1">
    <location>
        <begin position="4"/>
        <end position="156"/>
    </location>
</feature>
<accession>A0AAD0S3W3</accession>
<dbReference type="GO" id="GO:0005886">
    <property type="term" value="C:plasma membrane"/>
    <property type="evidence" value="ECO:0007669"/>
    <property type="project" value="TreeGrafter"/>
</dbReference>
<organism evidence="2 3">
    <name type="scientific">Pseudoalteromonas lipolytica</name>
    <dbReference type="NCBI Taxonomy" id="570156"/>
    <lineage>
        <taxon>Bacteria</taxon>
        <taxon>Pseudomonadati</taxon>
        <taxon>Pseudomonadota</taxon>
        <taxon>Gammaproteobacteria</taxon>
        <taxon>Alteromonadales</taxon>
        <taxon>Pseudoalteromonadaceae</taxon>
        <taxon>Pseudoalteromonas</taxon>
    </lineage>
</organism>
<evidence type="ECO:0000313" key="2">
    <source>
        <dbReference type="EMBL" id="AXV65681.1"/>
    </source>
</evidence>
<dbReference type="Gene3D" id="3.40.50.620">
    <property type="entry name" value="HUPs"/>
    <property type="match status" value="1"/>
</dbReference>
<dbReference type="KEGG" id="pdj:D0907_10615"/>
<dbReference type="RefSeq" id="WP_118844432.1">
    <property type="nucleotide sequence ID" value="NZ_CP032090.1"/>
</dbReference>
<dbReference type="PANTHER" id="PTHR30336:SF20">
    <property type="entry name" value="DUF218 DOMAIN-CONTAINING PROTEIN"/>
    <property type="match status" value="1"/>
</dbReference>
<evidence type="ECO:0000259" key="1">
    <source>
        <dbReference type="Pfam" id="PF02698"/>
    </source>
</evidence>
<sequence length="168" mass="18926">MKTAIVVLGAPNEPDGRLSVIAKARCDKAYAVFRDHQHASLLCTGGFGSFNKSAYPHGELTKRYLVKQGIPVSRFLAHAPSRFTFEDATLAQPILDRAEIKKVLLVSSEFHIERVHYVFRHIMPLMEFECVPAVTPLPDEELALLRAHEQQAMLREEQNILSYKKAAL</sequence>
<evidence type="ECO:0000313" key="3">
    <source>
        <dbReference type="Proteomes" id="UP000264605"/>
    </source>
</evidence>
<dbReference type="GeneID" id="99505916"/>
<name>A0AAD0S3W3_9GAMM</name>